<dbReference type="SUPFAM" id="SSF88713">
    <property type="entry name" value="Glycoside hydrolase/deacetylase"/>
    <property type="match status" value="1"/>
</dbReference>
<evidence type="ECO:0008006" key="3">
    <source>
        <dbReference type="Google" id="ProtNLM"/>
    </source>
</evidence>
<dbReference type="EMBL" id="AP026560">
    <property type="protein sequence ID" value="BDP42937.1"/>
    <property type="molecule type" value="Genomic_DNA"/>
</dbReference>
<dbReference type="InterPro" id="IPR011050">
    <property type="entry name" value="Pectin_lyase_fold/virulence"/>
</dbReference>
<sequence length="904" mass="98267">MTTNDADFSPNMSQHKTVEQRITSIEGQVQTLSQNMAEVTAALRALGTVPPTNPATAVELTLNLTSLEETVGTTTARGPMLTVVVDDGAPEDATRAPVFDELAIPVVWAPFTRRTNPAPNWDFYVARERKGDEVATRGFNGASLTALSDADADAQLRNSQADLRSRGLSGNNLLWPNSASDARVEGLAAKYFRAAAGGGEVTNTTFDNLYRLRRVGLYDQDPLTRYTGIIDQTVAANGWLILFTSGIAFGATQQALLRDIVAYARTKGMSFVTLNRGADLIRGVAATPAPAPSVATVEVFNVTKKKTTPLTVTSGDKLRVDQGDELTIIPQMIRDYRQVPAFTVVADSNKTVEIPYRPGPVVSVNDLIIQVVGVPSAPVRVRVKNRGWPLDEVQALKSGHTFNRNFADGDTLIVEPLPIAGYNTPPSAEYVMDQDRIITLSYASTAPAPTPTSGTATRPQLVPPQNAVNLREFASLKGYSIGQTGASDDITGLSVALDEAQRLARPVVLPEGVYGLSRRLIRRDWPNLHFYMDPRAVVQPLTHFGDPPNDEESGMVHFQRCDNFIGRGGRLLGKPDRNIQPLDDRCETLRVTNSKTVLLENIFSKDAHTASFETSKCSLVTIQWCEDDGSHGQGIATSYSTDVKIFYNILDLKWTVGYTDHGGIALFSYHDNGVLARWNIIRNTPGTATKSEGTANMTYEDNEVDGYGRDAFKIMPEPGGPPVVGGYMRRNKARNYRRLEPVGGSAFTLQGVDGGEMTGNEAWGPGLGLDGSGIAVVNYQAARSRNIKVDDNILWDYLWQIHVRQSDNIGGDRNKLRSTSGRRVKTPMFMDAANGGLWRFTEISDFTVDGVGSWSGTANVTFEDTIFTNGETAWGGGGTNLRIVRSKYIGVKTEIGGGNYIVVS</sequence>
<dbReference type="Gene3D" id="3.20.20.370">
    <property type="entry name" value="Glycoside hydrolase/deacetylase"/>
    <property type="match status" value="1"/>
</dbReference>
<organism evidence="1 2">
    <name type="scientific">Deinococcus aetherius</name>
    <dbReference type="NCBI Taxonomy" id="200252"/>
    <lineage>
        <taxon>Bacteria</taxon>
        <taxon>Thermotogati</taxon>
        <taxon>Deinococcota</taxon>
        <taxon>Deinococci</taxon>
        <taxon>Deinococcales</taxon>
        <taxon>Deinococcaceae</taxon>
        <taxon>Deinococcus</taxon>
    </lineage>
</organism>
<dbReference type="InterPro" id="IPR012334">
    <property type="entry name" value="Pectin_lyas_fold"/>
</dbReference>
<proteinExistence type="predicted"/>
<dbReference type="Proteomes" id="UP001064971">
    <property type="component" value="Chromosome"/>
</dbReference>
<name>A0ABN6RMT0_9DEIO</name>
<dbReference type="RefSeq" id="WP_264775612.1">
    <property type="nucleotide sequence ID" value="NZ_AP026560.1"/>
</dbReference>
<keyword evidence="2" id="KW-1185">Reference proteome</keyword>
<evidence type="ECO:0000313" key="2">
    <source>
        <dbReference type="Proteomes" id="UP001064971"/>
    </source>
</evidence>
<reference evidence="1" key="1">
    <citation type="submission" date="2022-07" db="EMBL/GenBank/DDBJ databases">
        <title>Complete Genome Sequence of the Radioresistant Bacterium Deinococcus aetherius ST0316, Isolated from the Air Dust collected in Lower Stratosphere above Japan.</title>
        <authorList>
            <person name="Satoh K."/>
            <person name="Hagiwara K."/>
            <person name="Katsumata K."/>
            <person name="Kubo A."/>
            <person name="Yokobori S."/>
            <person name="Yamagishi A."/>
            <person name="Oono Y."/>
            <person name="Narumi I."/>
        </authorList>
    </citation>
    <scope>NUCLEOTIDE SEQUENCE</scope>
    <source>
        <strain evidence="1">ST0316</strain>
    </source>
</reference>
<evidence type="ECO:0000313" key="1">
    <source>
        <dbReference type="EMBL" id="BDP42937.1"/>
    </source>
</evidence>
<dbReference type="Gene3D" id="2.160.20.10">
    <property type="entry name" value="Single-stranded right-handed beta-helix, Pectin lyase-like"/>
    <property type="match status" value="1"/>
</dbReference>
<gene>
    <name evidence="1" type="ORF">DAETH_29060</name>
</gene>
<protein>
    <recommendedName>
        <fullName evidence="3">Pectate lyase superfamily protein domain-containing protein</fullName>
    </recommendedName>
</protein>
<dbReference type="SUPFAM" id="SSF51126">
    <property type="entry name" value="Pectin lyase-like"/>
    <property type="match status" value="1"/>
</dbReference>
<accession>A0ABN6RMT0</accession>
<dbReference type="InterPro" id="IPR011330">
    <property type="entry name" value="Glyco_hydro/deAcase_b/a-brl"/>
</dbReference>